<dbReference type="AlphaFoldDB" id="A0A2H0RFW1"/>
<dbReference type="Proteomes" id="UP000230906">
    <property type="component" value="Unassembled WGS sequence"/>
</dbReference>
<evidence type="ECO:0000313" key="2">
    <source>
        <dbReference type="EMBL" id="PIR45432.1"/>
    </source>
</evidence>
<name>A0A2H0RFW1_9BACT</name>
<evidence type="ECO:0000313" key="3">
    <source>
        <dbReference type="Proteomes" id="UP000230906"/>
    </source>
</evidence>
<organism evidence="2 3">
    <name type="scientific">Candidatus Vogelbacteria bacterium CG10_big_fil_rev_8_21_14_0_10_50_13</name>
    <dbReference type="NCBI Taxonomy" id="1975044"/>
    <lineage>
        <taxon>Bacteria</taxon>
        <taxon>Candidatus Vogeliibacteriota</taxon>
    </lineage>
</organism>
<feature type="region of interest" description="Disordered" evidence="1">
    <location>
        <begin position="92"/>
        <end position="126"/>
    </location>
</feature>
<protein>
    <submittedName>
        <fullName evidence="2">Uncharacterized protein</fullName>
    </submittedName>
</protein>
<proteinExistence type="predicted"/>
<sequence length="126" mass="14497">MMKADALRQSLGKEKSMALDIFQVVSSKIYRWFRKGKNLTDITPPIAINGNATQKSFVIKDTGGKDFLSFTLTERRGKIFCKISGIDWESLPNNQRRRQAQKEWKPKWLRELEPDSGVNHGETENP</sequence>
<reference evidence="2 3" key="1">
    <citation type="submission" date="2017-09" db="EMBL/GenBank/DDBJ databases">
        <title>Depth-based differentiation of microbial function through sediment-hosted aquifers and enrichment of novel symbionts in the deep terrestrial subsurface.</title>
        <authorList>
            <person name="Probst A.J."/>
            <person name="Ladd B."/>
            <person name="Jarett J.K."/>
            <person name="Geller-Mcgrath D.E."/>
            <person name="Sieber C.M."/>
            <person name="Emerson J.B."/>
            <person name="Anantharaman K."/>
            <person name="Thomas B.C."/>
            <person name="Malmstrom R."/>
            <person name="Stieglmeier M."/>
            <person name="Klingl A."/>
            <person name="Woyke T."/>
            <person name="Ryan C.M."/>
            <person name="Banfield J.F."/>
        </authorList>
    </citation>
    <scope>NUCLEOTIDE SEQUENCE [LARGE SCALE GENOMIC DNA]</scope>
    <source>
        <strain evidence="2">CG10_big_fil_rev_8_21_14_0_10_50_13</strain>
    </source>
</reference>
<comment type="caution">
    <text evidence="2">The sequence shown here is derived from an EMBL/GenBank/DDBJ whole genome shotgun (WGS) entry which is preliminary data.</text>
</comment>
<accession>A0A2H0RFW1</accession>
<dbReference type="EMBL" id="PCYJ01000022">
    <property type="protein sequence ID" value="PIR45432.1"/>
    <property type="molecule type" value="Genomic_DNA"/>
</dbReference>
<feature type="compositionally biased region" description="Basic and acidic residues" evidence="1">
    <location>
        <begin position="100"/>
        <end position="113"/>
    </location>
</feature>
<gene>
    <name evidence="2" type="ORF">COV09_01590</name>
</gene>
<evidence type="ECO:0000256" key="1">
    <source>
        <dbReference type="SAM" id="MobiDB-lite"/>
    </source>
</evidence>